<evidence type="ECO:0000256" key="3">
    <source>
        <dbReference type="SAM" id="MobiDB-lite"/>
    </source>
</evidence>
<feature type="compositionally biased region" description="Pro residues" evidence="3">
    <location>
        <begin position="421"/>
        <end position="431"/>
    </location>
</feature>
<feature type="compositionally biased region" description="Low complexity" evidence="3">
    <location>
        <begin position="432"/>
        <end position="451"/>
    </location>
</feature>
<feature type="compositionally biased region" description="Basic residues" evidence="3">
    <location>
        <begin position="279"/>
        <end position="297"/>
    </location>
</feature>
<feature type="compositionally biased region" description="Basic and acidic residues" evidence="3">
    <location>
        <begin position="245"/>
        <end position="277"/>
    </location>
</feature>
<feature type="compositionally biased region" description="Basic and acidic residues" evidence="3">
    <location>
        <begin position="305"/>
        <end position="344"/>
    </location>
</feature>
<dbReference type="AlphaFoldDB" id="A0A1I8JRU7"/>
<feature type="region of interest" description="Disordered" evidence="3">
    <location>
        <begin position="187"/>
        <end position="216"/>
    </location>
</feature>
<feature type="compositionally biased region" description="Basic residues" evidence="3">
    <location>
        <begin position="118"/>
        <end position="129"/>
    </location>
</feature>
<keyword evidence="4" id="KW-1185">Reference proteome</keyword>
<feature type="region of interest" description="Disordered" evidence="3">
    <location>
        <begin position="1"/>
        <end position="75"/>
    </location>
</feature>
<feature type="region of interest" description="Disordered" evidence="3">
    <location>
        <begin position="245"/>
        <end position="455"/>
    </location>
</feature>
<dbReference type="Proteomes" id="UP000095280">
    <property type="component" value="Unplaced"/>
</dbReference>
<name>A0A1I8JRU7_9PLAT</name>
<dbReference type="PANTHER" id="PTHR15073:SF1">
    <property type="entry name" value="RETICULOCYTE-BINDING PROTEIN HOMOLOG 2A"/>
    <property type="match status" value="1"/>
</dbReference>
<evidence type="ECO:0000256" key="2">
    <source>
        <dbReference type="ARBA" id="ARBA00023054"/>
    </source>
</evidence>
<feature type="compositionally biased region" description="Polar residues" evidence="3">
    <location>
        <begin position="103"/>
        <end position="116"/>
    </location>
</feature>
<evidence type="ECO:0000313" key="5">
    <source>
        <dbReference type="WBParaSite" id="snap_masked-unitig_38625-processed-gene-0.1-mRNA-1"/>
    </source>
</evidence>
<dbReference type="PANTHER" id="PTHR15073">
    <property type="entry name" value="MICROTUBULE-ASSOCIATED PROTEIN"/>
    <property type="match status" value="1"/>
</dbReference>
<comment type="similarity">
    <text evidence="1">Belongs to the MAP7 family.</text>
</comment>
<evidence type="ECO:0000313" key="4">
    <source>
        <dbReference type="Proteomes" id="UP000095280"/>
    </source>
</evidence>
<proteinExistence type="inferred from homology"/>
<feature type="compositionally biased region" description="Basic and acidic residues" evidence="3">
    <location>
        <begin position="521"/>
        <end position="537"/>
    </location>
</feature>
<dbReference type="WBParaSite" id="snap_masked-unitig_38625-processed-gene-0.1-mRNA-1">
    <property type="protein sequence ID" value="snap_masked-unitig_38625-processed-gene-0.1-mRNA-1"/>
    <property type="gene ID" value="snap_masked-unitig_38625-processed-gene-0.1"/>
</dbReference>
<feature type="compositionally biased region" description="Pro residues" evidence="3">
    <location>
        <begin position="361"/>
        <end position="371"/>
    </location>
</feature>
<evidence type="ECO:0000256" key="1">
    <source>
        <dbReference type="ARBA" id="ARBA00007525"/>
    </source>
</evidence>
<organism evidence="4 5">
    <name type="scientific">Macrostomum lignano</name>
    <dbReference type="NCBI Taxonomy" id="282301"/>
    <lineage>
        <taxon>Eukaryota</taxon>
        <taxon>Metazoa</taxon>
        <taxon>Spiralia</taxon>
        <taxon>Lophotrochozoa</taxon>
        <taxon>Platyhelminthes</taxon>
        <taxon>Rhabditophora</taxon>
        <taxon>Macrostomorpha</taxon>
        <taxon>Macrostomida</taxon>
        <taxon>Macrostomidae</taxon>
        <taxon>Macrostomum</taxon>
    </lineage>
</organism>
<feature type="region of interest" description="Disordered" evidence="3">
    <location>
        <begin position="475"/>
        <end position="554"/>
    </location>
</feature>
<reference evidence="5" key="1">
    <citation type="submission" date="2016-11" db="UniProtKB">
        <authorList>
            <consortium name="WormBaseParasite"/>
        </authorList>
    </citation>
    <scope>IDENTIFICATION</scope>
</reference>
<feature type="compositionally biased region" description="Basic residues" evidence="3">
    <location>
        <begin position="1"/>
        <end position="11"/>
    </location>
</feature>
<dbReference type="InterPro" id="IPR051483">
    <property type="entry name" value="MAP7_domain-containing"/>
</dbReference>
<protein>
    <submittedName>
        <fullName evidence="5">INCENP_ARK-bind domain-containing protein</fullName>
    </submittedName>
</protein>
<accession>A0A1I8JRU7</accession>
<feature type="compositionally biased region" description="Low complexity" evidence="3">
    <location>
        <begin position="480"/>
        <end position="504"/>
    </location>
</feature>
<feature type="region of interest" description="Disordered" evidence="3">
    <location>
        <begin position="103"/>
        <end position="166"/>
    </location>
</feature>
<feature type="compositionally biased region" description="Acidic residues" evidence="3">
    <location>
        <begin position="382"/>
        <end position="395"/>
    </location>
</feature>
<sequence>QAIQGLRRRLRGRQEAATPHRPTVAGRKSSVDLPNSRMAASVTVAKDGSSKRPSPRKLPATPKTPASATSGGGAKASLMTKSMIDLPSAKKVCFATPNCSHSHAQVRTKQLFNSTAKSSKRRSSSRHVGLRNDLEATAFSSIDIGGGRQPRQVRSRSEQDSVVSVEPFSRRRRCRAEVAVGAGLKALRSGGPATRGGGSRRKLSSRGGIRDDTKQVSCCPTFDCRRKLSAVFEEQRRLHREKLETEKRADEERRQREEEFRRRRVEEQRRREEEPGSARRMRARREKLRNARRRQPPRRAAAEAQRLKEQEEADRQAREREERERQERLAAEEADRIERRKKLEAIMNEPLGGAAGSPTPDKQPTPAPAPAPTTNENVEAGQESDNEDGEDDQEEVGPGLPMTVSMPPALLSQELQAPVATPKPPPPPPPQSTLQPTVSTAATSATPVGGSPALSALAGRLKGTKAAEILARHSSQQNLAAAAAAASPAAAAPAAAAPPAAPAAEELLDGQLGDANGAESPAKEAEDDTRVVSDRPPAKSKSKARTTMGDGYGG</sequence>
<keyword evidence="2" id="KW-0175">Coiled coil</keyword>